<protein>
    <submittedName>
        <fullName evidence="1">DNA alkylation repair protein</fullName>
    </submittedName>
</protein>
<dbReference type="Pfam" id="PF08713">
    <property type="entry name" value="DNA_alkylation"/>
    <property type="match status" value="1"/>
</dbReference>
<reference evidence="1 2" key="1">
    <citation type="submission" date="2024-09" db="EMBL/GenBank/DDBJ databases">
        <authorList>
            <person name="Makale K.P.P."/>
            <person name="Makhzoum A."/>
            <person name="Rantong G."/>
            <person name="Rahube T.O."/>
        </authorList>
    </citation>
    <scope>NUCLEOTIDE SEQUENCE [LARGE SCALE GENOMIC DNA]</scope>
    <source>
        <strain evidence="1 2">KM_D13</strain>
    </source>
</reference>
<dbReference type="PANTHER" id="PTHR41291:SF1">
    <property type="entry name" value="DNA ALKYLATION REPAIR PROTEIN"/>
    <property type="match status" value="1"/>
</dbReference>
<sequence>MELAEMMARLEVLGTEQNRKVYGKHGAKEPLFGVSFGNLDKLRKEIKTNDALAEQLWNTRNTDARTLAVMIADPKTRTLEQLEQWLDDIDYYCLTDVFVTHLASKSPLLPELLERWTASDREWVGRAGWQLMAHTAMKSKTLGLDEDYFLRQLERIEARIHSSPNRTRDAMNAALIAIGMRSEALEAAALAAAARIGKVEVDHGDTGCKTPDAAVYIAKAKNRKR</sequence>
<dbReference type="CDD" id="cd06561">
    <property type="entry name" value="AlkD_like"/>
    <property type="match status" value="1"/>
</dbReference>
<proteinExistence type="predicted"/>
<dbReference type="EMBL" id="JBHDLN010000007">
    <property type="protein sequence ID" value="MFB0843801.1"/>
    <property type="molecule type" value="Genomic_DNA"/>
</dbReference>
<keyword evidence="2" id="KW-1185">Reference proteome</keyword>
<dbReference type="Gene3D" id="1.25.10.90">
    <property type="match status" value="1"/>
</dbReference>
<dbReference type="InterPro" id="IPR014825">
    <property type="entry name" value="DNA_alkylation"/>
</dbReference>
<dbReference type="PANTHER" id="PTHR41291">
    <property type="entry name" value="DNA ALKYLATION REPAIR PROTEIN"/>
    <property type="match status" value="1"/>
</dbReference>
<gene>
    <name evidence="1" type="ORF">ACEU3E_16595</name>
</gene>
<organism evidence="1 2">
    <name type="scientific">Paenibacillus oleatilyticus</name>
    <dbReference type="NCBI Taxonomy" id="2594886"/>
    <lineage>
        <taxon>Bacteria</taxon>
        <taxon>Bacillati</taxon>
        <taxon>Bacillota</taxon>
        <taxon>Bacilli</taxon>
        <taxon>Bacillales</taxon>
        <taxon>Paenibacillaceae</taxon>
        <taxon>Paenibacillus</taxon>
    </lineage>
</organism>
<evidence type="ECO:0000313" key="2">
    <source>
        <dbReference type="Proteomes" id="UP001575622"/>
    </source>
</evidence>
<dbReference type="SUPFAM" id="SSF48371">
    <property type="entry name" value="ARM repeat"/>
    <property type="match status" value="1"/>
</dbReference>
<comment type="caution">
    <text evidence="1">The sequence shown here is derived from an EMBL/GenBank/DDBJ whole genome shotgun (WGS) entry which is preliminary data.</text>
</comment>
<dbReference type="RefSeq" id="WP_373952994.1">
    <property type="nucleotide sequence ID" value="NZ_JBHDLN010000007.1"/>
</dbReference>
<dbReference type="Proteomes" id="UP001575622">
    <property type="component" value="Unassembled WGS sequence"/>
</dbReference>
<evidence type="ECO:0000313" key="1">
    <source>
        <dbReference type="EMBL" id="MFB0843801.1"/>
    </source>
</evidence>
<name>A0ABV4V154_9BACL</name>
<accession>A0ABV4V154</accession>
<dbReference type="InterPro" id="IPR016024">
    <property type="entry name" value="ARM-type_fold"/>
</dbReference>